<keyword evidence="1" id="KW-0732">Signal</keyword>
<evidence type="ECO:0000313" key="2">
    <source>
        <dbReference type="Proteomes" id="UP000050741"/>
    </source>
</evidence>
<dbReference type="Proteomes" id="UP000050741">
    <property type="component" value="Unassembled WGS sequence"/>
</dbReference>
<feature type="signal peptide" evidence="1">
    <location>
        <begin position="1"/>
        <end position="18"/>
    </location>
</feature>
<reference evidence="3" key="3">
    <citation type="submission" date="2016-06" db="UniProtKB">
        <authorList>
            <consortium name="WormBaseParasite"/>
        </authorList>
    </citation>
    <scope>IDENTIFICATION</scope>
</reference>
<evidence type="ECO:0000256" key="1">
    <source>
        <dbReference type="SAM" id="SignalP"/>
    </source>
</evidence>
<proteinExistence type="predicted"/>
<sequence>MTSLPLLISLLLCPFVLSDGILRFNSSLHQSPPSKMPSKVSQIQLSKKDQVALDEMLLGLRHKTPIEQTHDIKLFGQREGGLMKLKIDAILEEYGQAVEVFKLNMAPKLEAMSWKEARACGDHVLLIMTDPKLSSAEKVARVADAVGRLAEPAQKELTEANLGDAAQIIQKNGPFLNGPAFLS</sequence>
<accession>A0A183BPX5</accession>
<protein>
    <submittedName>
        <fullName evidence="3">Ubiquitin-like domain-containing protein</fullName>
    </submittedName>
</protein>
<reference evidence="2" key="1">
    <citation type="submission" date="2013-12" db="EMBL/GenBank/DDBJ databases">
        <authorList>
            <person name="Aslett M."/>
        </authorList>
    </citation>
    <scope>NUCLEOTIDE SEQUENCE [LARGE SCALE GENOMIC DNA]</scope>
    <source>
        <strain evidence="2">Lindley</strain>
    </source>
</reference>
<dbReference type="WBParaSite" id="GPLIN_000266100">
    <property type="protein sequence ID" value="GPLIN_000266100"/>
    <property type="gene ID" value="GPLIN_000266100"/>
</dbReference>
<keyword evidence="2" id="KW-1185">Reference proteome</keyword>
<feature type="chain" id="PRO_5008146490" evidence="1">
    <location>
        <begin position="19"/>
        <end position="183"/>
    </location>
</feature>
<dbReference type="AlphaFoldDB" id="A0A183BPX5"/>
<name>A0A183BPX5_GLOPA</name>
<reference evidence="2" key="2">
    <citation type="submission" date="2014-05" db="EMBL/GenBank/DDBJ databases">
        <title>The genome and life-stage specific transcriptomes of Globodera pallida elucidate key aspects of plant parasitism by a cyst nematode.</title>
        <authorList>
            <person name="Cotton J.A."/>
            <person name="Lilley C.J."/>
            <person name="Jones L.M."/>
            <person name="Kikuchi T."/>
            <person name="Reid A.J."/>
            <person name="Thorpe P."/>
            <person name="Tsai I.J."/>
            <person name="Beasley H."/>
            <person name="Blok V."/>
            <person name="Cock P.J.A."/>
            <person name="Van den Akker S.E."/>
            <person name="Holroyd N."/>
            <person name="Hunt M."/>
            <person name="Mantelin S."/>
            <person name="Naghra H."/>
            <person name="Pain A."/>
            <person name="Palomares-Rius J.E."/>
            <person name="Zarowiecki M."/>
            <person name="Berriman M."/>
            <person name="Jones J.T."/>
            <person name="Urwin P.E."/>
        </authorList>
    </citation>
    <scope>NUCLEOTIDE SEQUENCE [LARGE SCALE GENOMIC DNA]</scope>
    <source>
        <strain evidence="2">Lindley</strain>
    </source>
</reference>
<organism evidence="2 3">
    <name type="scientific">Globodera pallida</name>
    <name type="common">Potato cyst nematode worm</name>
    <name type="synonym">Heterodera pallida</name>
    <dbReference type="NCBI Taxonomy" id="36090"/>
    <lineage>
        <taxon>Eukaryota</taxon>
        <taxon>Metazoa</taxon>
        <taxon>Ecdysozoa</taxon>
        <taxon>Nematoda</taxon>
        <taxon>Chromadorea</taxon>
        <taxon>Rhabditida</taxon>
        <taxon>Tylenchina</taxon>
        <taxon>Tylenchomorpha</taxon>
        <taxon>Tylenchoidea</taxon>
        <taxon>Heteroderidae</taxon>
        <taxon>Heteroderinae</taxon>
        <taxon>Globodera</taxon>
    </lineage>
</organism>
<evidence type="ECO:0000313" key="3">
    <source>
        <dbReference type="WBParaSite" id="GPLIN_000266100"/>
    </source>
</evidence>